<sequence length="322" mass="35762">MLAYHNNRSWKNVRMVLSPPSTLSNDAIREALGLYPSLVEKVYRSKLKDPKKISDAIERDRWRYEGLPGAIALLKSETKHEDDVGSSSADVAEGALTKEALERLVQWKITHGHSRPFLPALVRKNDPASVQTQTKLAWAKLSTSEDGKEPPTSTVSAALDLVCKLTGIGPATGTLILNVYEPVHIPFFQDEMFMWFFPATKSEKLKYTQKEYMQLLGAVGPVLKKLGIKAVELEKVSYVLAHLDVLEPSQRNALEAALKSPDQASGSEASEQEKGQEDDGSSDRKPGNQLGTKKESKRDASEADIADNKQEQPPKRRSRRNK</sequence>
<dbReference type="EMBL" id="JAJGCB010000027">
    <property type="protein sequence ID" value="KAJ8987161.1"/>
    <property type="molecule type" value="Genomic_DNA"/>
</dbReference>
<feature type="region of interest" description="Disordered" evidence="1">
    <location>
        <begin position="255"/>
        <end position="322"/>
    </location>
</feature>
<organism evidence="2 3">
    <name type="scientific">Exophiala dermatitidis</name>
    <name type="common">Black yeast-like fungus</name>
    <name type="synonym">Wangiella dermatitidis</name>
    <dbReference type="NCBI Taxonomy" id="5970"/>
    <lineage>
        <taxon>Eukaryota</taxon>
        <taxon>Fungi</taxon>
        <taxon>Dikarya</taxon>
        <taxon>Ascomycota</taxon>
        <taxon>Pezizomycotina</taxon>
        <taxon>Eurotiomycetes</taxon>
        <taxon>Chaetothyriomycetidae</taxon>
        <taxon>Chaetothyriales</taxon>
        <taxon>Herpotrichiellaceae</taxon>
        <taxon>Exophiala</taxon>
    </lineage>
</organism>
<evidence type="ECO:0000256" key="1">
    <source>
        <dbReference type="SAM" id="MobiDB-lite"/>
    </source>
</evidence>
<comment type="caution">
    <text evidence="2">The sequence shown here is derived from an EMBL/GenBank/DDBJ whole genome shotgun (WGS) entry which is preliminary data.</text>
</comment>
<accession>A0AAN6EMX2</accession>
<evidence type="ECO:0008006" key="4">
    <source>
        <dbReference type="Google" id="ProtNLM"/>
    </source>
</evidence>
<dbReference type="PANTHER" id="PTHR21521">
    <property type="entry name" value="AMUN, ISOFORM A"/>
    <property type="match status" value="1"/>
</dbReference>
<evidence type="ECO:0000313" key="2">
    <source>
        <dbReference type="EMBL" id="KAJ8987161.1"/>
    </source>
</evidence>
<protein>
    <recommendedName>
        <fullName evidence="4">ADA HAT complex component 1</fullName>
    </recommendedName>
</protein>
<dbReference type="Proteomes" id="UP001161757">
    <property type="component" value="Unassembled WGS sequence"/>
</dbReference>
<name>A0AAN6EMX2_EXODE</name>
<dbReference type="AlphaFoldDB" id="A0AAN6EMX2"/>
<proteinExistence type="predicted"/>
<feature type="compositionally biased region" description="Basic and acidic residues" evidence="1">
    <location>
        <begin position="271"/>
        <end position="314"/>
    </location>
</feature>
<evidence type="ECO:0000313" key="3">
    <source>
        <dbReference type="Proteomes" id="UP001161757"/>
    </source>
</evidence>
<gene>
    <name evidence="2" type="ORF">HRR80_008723</name>
</gene>
<dbReference type="PANTHER" id="PTHR21521:SF0">
    <property type="entry name" value="AMUN, ISOFORM A"/>
    <property type="match status" value="1"/>
</dbReference>
<reference evidence="2" key="1">
    <citation type="submission" date="2023-01" db="EMBL/GenBank/DDBJ databases">
        <title>Exophiala dermititidis isolated from Cystic Fibrosis Patient.</title>
        <authorList>
            <person name="Kurbessoian T."/>
            <person name="Crocker A."/>
            <person name="Murante D."/>
            <person name="Hogan D.A."/>
            <person name="Stajich J.E."/>
        </authorList>
    </citation>
    <scope>NUCLEOTIDE SEQUENCE</scope>
    <source>
        <strain evidence="2">Ex8</strain>
    </source>
</reference>